<evidence type="ECO:0000256" key="2">
    <source>
        <dbReference type="ARBA" id="ARBA00022692"/>
    </source>
</evidence>
<accession>A0ABP8G8T6</accession>
<keyword evidence="2 5" id="KW-0812">Transmembrane</keyword>
<feature type="transmembrane region" description="Helical" evidence="5">
    <location>
        <begin position="126"/>
        <end position="146"/>
    </location>
</feature>
<dbReference type="InterPro" id="IPR032808">
    <property type="entry name" value="DoxX"/>
</dbReference>
<evidence type="ECO:0000256" key="4">
    <source>
        <dbReference type="ARBA" id="ARBA00023136"/>
    </source>
</evidence>
<feature type="transmembrane region" description="Helical" evidence="5">
    <location>
        <begin position="95"/>
        <end position="114"/>
    </location>
</feature>
<evidence type="ECO:0000313" key="6">
    <source>
        <dbReference type="EMBL" id="GAA4319605.1"/>
    </source>
</evidence>
<evidence type="ECO:0000256" key="1">
    <source>
        <dbReference type="ARBA" id="ARBA00004141"/>
    </source>
</evidence>
<keyword evidence="3 5" id="KW-1133">Transmembrane helix</keyword>
<keyword evidence="7" id="KW-1185">Reference proteome</keyword>
<reference evidence="7" key="1">
    <citation type="journal article" date="2019" name="Int. J. Syst. Evol. Microbiol.">
        <title>The Global Catalogue of Microorganisms (GCM) 10K type strain sequencing project: providing services to taxonomists for standard genome sequencing and annotation.</title>
        <authorList>
            <consortium name="The Broad Institute Genomics Platform"/>
            <consortium name="The Broad Institute Genome Sequencing Center for Infectious Disease"/>
            <person name="Wu L."/>
            <person name="Ma J."/>
        </authorList>
    </citation>
    <scope>NUCLEOTIDE SEQUENCE [LARGE SCALE GENOMIC DNA]</scope>
    <source>
        <strain evidence="7">JCM 17919</strain>
    </source>
</reference>
<gene>
    <name evidence="6" type="ORF">GCM10023184_04440</name>
</gene>
<evidence type="ECO:0000256" key="3">
    <source>
        <dbReference type="ARBA" id="ARBA00022989"/>
    </source>
</evidence>
<comment type="subcellular location">
    <subcellularLocation>
        <location evidence="1">Membrane</location>
        <topology evidence="1">Multi-pass membrane protein</topology>
    </subcellularLocation>
</comment>
<keyword evidence="4 5" id="KW-0472">Membrane</keyword>
<feature type="transmembrane region" description="Helical" evidence="5">
    <location>
        <begin position="65"/>
        <end position="88"/>
    </location>
</feature>
<protein>
    <recommendedName>
        <fullName evidence="8">DoxX family protein</fullName>
    </recommendedName>
</protein>
<name>A0ABP8G8T6_9BACT</name>
<dbReference type="Pfam" id="PF07681">
    <property type="entry name" value="DoxX"/>
    <property type="match status" value="1"/>
</dbReference>
<evidence type="ECO:0008006" key="8">
    <source>
        <dbReference type="Google" id="ProtNLM"/>
    </source>
</evidence>
<dbReference type="PANTHER" id="PTHR36974">
    <property type="entry name" value="MEMBRANE PROTEIN-RELATED"/>
    <property type="match status" value="1"/>
</dbReference>
<sequence length="163" mass="18404">MQLALVSDYGPSDLSEICQRESHPPAVYLHAMHVFFRTLMALLYIAAGVNHFVHPAFYLAIMPPWLPAHGALVAASGVAEIVLGILLLVPRTRRFAAWGIIVLLVAVFPANVQMAVNYVELQHPKLWLALLRLPVQGLLIWWAWLYTRRKRPEGRFEDLGSQM</sequence>
<evidence type="ECO:0000313" key="7">
    <source>
        <dbReference type="Proteomes" id="UP001501725"/>
    </source>
</evidence>
<evidence type="ECO:0000256" key="5">
    <source>
        <dbReference type="SAM" id="Phobius"/>
    </source>
</evidence>
<dbReference type="Proteomes" id="UP001501725">
    <property type="component" value="Unassembled WGS sequence"/>
</dbReference>
<proteinExistence type="predicted"/>
<comment type="caution">
    <text evidence="6">The sequence shown here is derived from an EMBL/GenBank/DDBJ whole genome shotgun (WGS) entry which is preliminary data.</text>
</comment>
<organism evidence="6 7">
    <name type="scientific">Flaviaesturariibacter amylovorans</name>
    <dbReference type="NCBI Taxonomy" id="1084520"/>
    <lineage>
        <taxon>Bacteria</taxon>
        <taxon>Pseudomonadati</taxon>
        <taxon>Bacteroidota</taxon>
        <taxon>Chitinophagia</taxon>
        <taxon>Chitinophagales</taxon>
        <taxon>Chitinophagaceae</taxon>
        <taxon>Flaviaestuariibacter</taxon>
    </lineage>
</organism>
<dbReference type="PANTHER" id="PTHR36974:SF1">
    <property type="entry name" value="DOXX FAMILY MEMBRANE PROTEIN"/>
    <property type="match status" value="1"/>
</dbReference>
<dbReference type="EMBL" id="BAABGY010000001">
    <property type="protein sequence ID" value="GAA4319605.1"/>
    <property type="molecule type" value="Genomic_DNA"/>
</dbReference>
<feature type="transmembrane region" description="Helical" evidence="5">
    <location>
        <begin position="34"/>
        <end position="53"/>
    </location>
</feature>